<protein>
    <submittedName>
        <fullName evidence="1">Uncharacterized protein</fullName>
    </submittedName>
</protein>
<dbReference type="GeneID" id="28822511"/>
<accession>A0A194XSV5</accession>
<dbReference type="AlphaFoldDB" id="A0A194XSV5"/>
<proteinExistence type="predicted"/>
<reference evidence="1 2" key="1">
    <citation type="submission" date="2015-10" db="EMBL/GenBank/DDBJ databases">
        <title>Full genome of DAOMC 229536 Phialocephala scopiformis, a fungal endophyte of spruce producing the potent anti-insectan compound rugulosin.</title>
        <authorList>
            <consortium name="DOE Joint Genome Institute"/>
            <person name="Walker A.K."/>
            <person name="Frasz S.L."/>
            <person name="Seifert K.A."/>
            <person name="Miller J.D."/>
            <person name="Mondo S.J."/>
            <person name="Labutti K."/>
            <person name="Lipzen A."/>
            <person name="Dockter R."/>
            <person name="Kennedy M."/>
            <person name="Grigoriev I.V."/>
            <person name="Spatafora J.W."/>
        </authorList>
    </citation>
    <scope>NUCLEOTIDE SEQUENCE [LARGE SCALE GENOMIC DNA]</scope>
    <source>
        <strain evidence="1 2">CBS 120377</strain>
    </source>
</reference>
<dbReference type="InParanoid" id="A0A194XSV5"/>
<evidence type="ECO:0000313" key="1">
    <source>
        <dbReference type="EMBL" id="KUJ22812.1"/>
    </source>
</evidence>
<dbReference type="KEGG" id="psco:LY89DRAFT_664598"/>
<dbReference type="OrthoDB" id="194443at2759"/>
<name>A0A194XSV5_MOLSC</name>
<sequence length="296" mass="32926">MPAPHYLAPSSEAANQLPGLVTIAPSGRSTSGNNGVVDAEFPLITENSGSEDKLRSPLAAPDSSVIESSGEYDEWYDGNDSAVRADFIAANSVPGPRWREMNMLMFIIAFMAAFHATFDRGKFIRGSTLEYRIKNTTPDAFGILAGWLYTRKVDPYDDNDEEKEYHGSAITALAEAWSLAEQLNLPVLQSGILQTLVDMQYLHKISLDDKTLCYLYKHTSPGSPLRRYITVNTVREKSIRDIGWDGSLGNGYPKQMLQDMFLLLMQDRQGYGDLRVGDNEAKIDAKRFFVPVPPFA</sequence>
<evidence type="ECO:0000313" key="2">
    <source>
        <dbReference type="Proteomes" id="UP000070700"/>
    </source>
</evidence>
<dbReference type="EMBL" id="KQ947406">
    <property type="protein sequence ID" value="KUJ22812.1"/>
    <property type="molecule type" value="Genomic_DNA"/>
</dbReference>
<organism evidence="1 2">
    <name type="scientific">Mollisia scopiformis</name>
    <name type="common">Conifer needle endophyte fungus</name>
    <name type="synonym">Phialocephala scopiformis</name>
    <dbReference type="NCBI Taxonomy" id="149040"/>
    <lineage>
        <taxon>Eukaryota</taxon>
        <taxon>Fungi</taxon>
        <taxon>Dikarya</taxon>
        <taxon>Ascomycota</taxon>
        <taxon>Pezizomycotina</taxon>
        <taxon>Leotiomycetes</taxon>
        <taxon>Helotiales</taxon>
        <taxon>Mollisiaceae</taxon>
        <taxon>Mollisia</taxon>
    </lineage>
</organism>
<keyword evidence="2" id="KW-1185">Reference proteome</keyword>
<dbReference type="Gene3D" id="3.30.710.10">
    <property type="entry name" value="Potassium Channel Kv1.1, Chain A"/>
    <property type="match status" value="1"/>
</dbReference>
<dbReference type="RefSeq" id="XP_018077167.1">
    <property type="nucleotide sequence ID" value="XM_018212785.1"/>
</dbReference>
<dbReference type="InterPro" id="IPR011333">
    <property type="entry name" value="SKP1/BTB/POZ_sf"/>
</dbReference>
<dbReference type="Proteomes" id="UP000070700">
    <property type="component" value="Unassembled WGS sequence"/>
</dbReference>
<gene>
    <name evidence="1" type="ORF">LY89DRAFT_664598</name>
</gene>